<keyword evidence="6 7" id="KW-0862">Zinc</keyword>
<dbReference type="NCBIfam" id="TIGR00043">
    <property type="entry name" value="rRNA maturation RNase YbeY"/>
    <property type="match status" value="1"/>
</dbReference>
<evidence type="ECO:0000256" key="7">
    <source>
        <dbReference type="HAMAP-Rule" id="MF_00009"/>
    </source>
</evidence>
<reference evidence="8 9" key="1">
    <citation type="submission" date="2019-07" db="EMBL/GenBank/DDBJ databases">
        <title>Genomic Encyclopedia of Archaeal and Bacterial Type Strains, Phase II (KMG-II): from individual species to whole genera.</title>
        <authorList>
            <person name="Goeker M."/>
        </authorList>
    </citation>
    <scope>NUCLEOTIDE SEQUENCE [LARGE SCALE GENOMIC DNA]</scope>
    <source>
        <strain evidence="8 9">ATCC BAA-252</strain>
    </source>
</reference>
<evidence type="ECO:0000256" key="3">
    <source>
        <dbReference type="ARBA" id="ARBA00022723"/>
    </source>
</evidence>
<keyword evidence="5 7" id="KW-0378">Hydrolase</keyword>
<feature type="binding site" evidence="7">
    <location>
        <position position="127"/>
    </location>
    <ligand>
        <name>Zn(2+)</name>
        <dbReference type="ChEBI" id="CHEBI:29105"/>
        <note>catalytic</note>
    </ligand>
</feature>
<keyword evidence="7" id="KW-0698">rRNA processing</keyword>
<dbReference type="OrthoDB" id="9807740at2"/>
<keyword evidence="4 7" id="KW-0255">Endonuclease</keyword>
<comment type="subcellular location">
    <subcellularLocation>
        <location evidence="7">Cytoplasm</location>
    </subcellularLocation>
</comment>
<comment type="similarity">
    <text evidence="1 7">Belongs to the endoribonuclease YbeY family.</text>
</comment>
<dbReference type="PANTHER" id="PTHR46986:SF1">
    <property type="entry name" value="ENDORIBONUCLEASE YBEY, CHLOROPLASTIC"/>
    <property type="match status" value="1"/>
</dbReference>
<dbReference type="GO" id="GO:0004521">
    <property type="term" value="F:RNA endonuclease activity"/>
    <property type="evidence" value="ECO:0007669"/>
    <property type="project" value="UniProtKB-UniRule"/>
</dbReference>
<dbReference type="EMBL" id="VLLF01000005">
    <property type="protein sequence ID" value="TWI87300.1"/>
    <property type="molecule type" value="Genomic_DNA"/>
</dbReference>
<feature type="binding site" evidence="7">
    <location>
        <position position="137"/>
    </location>
    <ligand>
        <name>Zn(2+)</name>
        <dbReference type="ChEBI" id="CHEBI:29105"/>
        <note>catalytic</note>
    </ligand>
</feature>
<proteinExistence type="inferred from homology"/>
<dbReference type="AlphaFoldDB" id="A0A562T3A9"/>
<dbReference type="HAMAP" id="MF_00009">
    <property type="entry name" value="Endoribonucl_YbeY"/>
    <property type="match status" value="1"/>
</dbReference>
<comment type="caution">
    <text evidence="8">The sequence shown here is derived from an EMBL/GenBank/DDBJ whole genome shotgun (WGS) entry which is preliminary data.</text>
</comment>
<keyword evidence="7" id="KW-0690">Ribosome biogenesis</keyword>
<dbReference type="Pfam" id="PF02130">
    <property type="entry name" value="YbeY"/>
    <property type="match status" value="1"/>
</dbReference>
<evidence type="ECO:0000313" key="9">
    <source>
        <dbReference type="Proteomes" id="UP000320593"/>
    </source>
</evidence>
<dbReference type="PANTHER" id="PTHR46986">
    <property type="entry name" value="ENDORIBONUCLEASE YBEY, CHLOROPLASTIC"/>
    <property type="match status" value="1"/>
</dbReference>
<feature type="binding site" evidence="7">
    <location>
        <position position="131"/>
    </location>
    <ligand>
        <name>Zn(2+)</name>
        <dbReference type="ChEBI" id="CHEBI:29105"/>
        <note>catalytic</note>
    </ligand>
</feature>
<comment type="cofactor">
    <cofactor evidence="7">
        <name>Zn(2+)</name>
        <dbReference type="ChEBI" id="CHEBI:29105"/>
    </cofactor>
    <text evidence="7">Binds 1 zinc ion.</text>
</comment>
<dbReference type="GO" id="GO:0006364">
    <property type="term" value="P:rRNA processing"/>
    <property type="evidence" value="ECO:0007669"/>
    <property type="project" value="UniProtKB-UniRule"/>
</dbReference>
<accession>A0A562T3A9</accession>
<name>A0A562T3A9_9HYPH</name>
<evidence type="ECO:0000256" key="1">
    <source>
        <dbReference type="ARBA" id="ARBA00010875"/>
    </source>
</evidence>
<organism evidence="8 9">
    <name type="scientific">Roseibium hamelinense</name>
    <dbReference type="NCBI Taxonomy" id="150831"/>
    <lineage>
        <taxon>Bacteria</taxon>
        <taxon>Pseudomonadati</taxon>
        <taxon>Pseudomonadota</taxon>
        <taxon>Alphaproteobacteria</taxon>
        <taxon>Hyphomicrobiales</taxon>
        <taxon>Stappiaceae</taxon>
        <taxon>Roseibium</taxon>
    </lineage>
</organism>
<dbReference type="GO" id="GO:0004222">
    <property type="term" value="F:metalloendopeptidase activity"/>
    <property type="evidence" value="ECO:0007669"/>
    <property type="project" value="InterPro"/>
</dbReference>
<comment type="function">
    <text evidence="7">Single strand-specific metallo-endoribonuclease involved in late-stage 70S ribosome quality control and in maturation of the 3' terminus of the 16S rRNA.</text>
</comment>
<gene>
    <name evidence="7" type="primary">ybeY</name>
    <name evidence="8" type="ORF">JM93_02541</name>
</gene>
<protein>
    <recommendedName>
        <fullName evidence="7">Endoribonuclease YbeY</fullName>
        <ecNumber evidence="7">3.1.-.-</ecNumber>
    </recommendedName>
</protein>
<keyword evidence="2 7" id="KW-0540">Nuclease</keyword>
<evidence type="ECO:0000256" key="4">
    <source>
        <dbReference type="ARBA" id="ARBA00022759"/>
    </source>
</evidence>
<keyword evidence="3 7" id="KW-0479">Metal-binding</keyword>
<keyword evidence="9" id="KW-1185">Reference proteome</keyword>
<dbReference type="GO" id="GO:0008270">
    <property type="term" value="F:zinc ion binding"/>
    <property type="evidence" value="ECO:0007669"/>
    <property type="project" value="UniProtKB-UniRule"/>
</dbReference>
<dbReference type="Proteomes" id="UP000320593">
    <property type="component" value="Unassembled WGS sequence"/>
</dbReference>
<dbReference type="InterPro" id="IPR002036">
    <property type="entry name" value="YbeY"/>
</dbReference>
<keyword evidence="7" id="KW-0963">Cytoplasm</keyword>
<dbReference type="GO" id="GO:0005737">
    <property type="term" value="C:cytoplasm"/>
    <property type="evidence" value="ECO:0007669"/>
    <property type="project" value="UniProtKB-SubCell"/>
</dbReference>
<evidence type="ECO:0000256" key="2">
    <source>
        <dbReference type="ARBA" id="ARBA00022722"/>
    </source>
</evidence>
<evidence type="ECO:0000256" key="5">
    <source>
        <dbReference type="ARBA" id="ARBA00022801"/>
    </source>
</evidence>
<evidence type="ECO:0000256" key="6">
    <source>
        <dbReference type="ARBA" id="ARBA00022833"/>
    </source>
</evidence>
<evidence type="ECO:0000313" key="8">
    <source>
        <dbReference type="EMBL" id="TWI87300.1"/>
    </source>
</evidence>
<dbReference type="RefSeq" id="WP_145343761.1">
    <property type="nucleotide sequence ID" value="NZ_SMLY01000082.1"/>
</dbReference>
<dbReference type="Gene3D" id="3.40.390.30">
    <property type="entry name" value="Metalloproteases ('zincins'), catalytic domain"/>
    <property type="match status" value="1"/>
</dbReference>
<dbReference type="SUPFAM" id="SSF55486">
    <property type="entry name" value="Metalloproteases ('zincins'), catalytic domain"/>
    <property type="match status" value="1"/>
</dbReference>
<sequence length="172" mass="18920">MTEEAAGAGDLVIDLSIVAGDWPTEERLAAVCKRAWAAAHKVASFNFQAGSEVSVVCTNDAAVQKLNKDWRGKNKPTNVLSFPASEPVEDVYGPLLGDIVLGFETISREADDLGIEFETHVTHLIVHGILHLFDYDHQEDDEAELMERMEIEILSCLGIENPYADRPLVKDA</sequence>
<dbReference type="InterPro" id="IPR023091">
    <property type="entry name" value="MetalPrtase_cat_dom_sf_prd"/>
</dbReference>
<dbReference type="EC" id="3.1.-.-" evidence="7"/>